<evidence type="ECO:0000313" key="2">
    <source>
        <dbReference type="EMBL" id="KAJ7308521.1"/>
    </source>
</evidence>
<evidence type="ECO:0000259" key="1">
    <source>
        <dbReference type="Pfam" id="PF24864"/>
    </source>
</evidence>
<sequence>MPLANTVGKLAILVRSPYLALRWARGRKRRGVLVPIELPHPSPLPVDRIDICRNRPILEQPACRLLQLPPELRHLIFEMALANRLVHIQLVLAEQYDRYIVRTTCYAAEWLSAPYDLRMVDPLDDIPVALLLACRAVYVEALPIMHRQNTYYFGLRDLPKILQCSFGQYCLPEIRKLYIHQNHYYSFEVFPVGLWDSMFETLQHMCLEVLTLEFTVDSAQVQRENFRVDNTWRLGLLAIRHLRTLNIFFQTLAPDSPLDAEKFIDVQGFRDLMIGPEADEKYEAFLLVEPTRNSHVDLGQQSIAQQA</sequence>
<dbReference type="PANTHER" id="PTHR38790">
    <property type="entry name" value="2EXR DOMAIN-CONTAINING PROTEIN-RELATED"/>
    <property type="match status" value="1"/>
</dbReference>
<gene>
    <name evidence="2" type="ORF">DFH08DRAFT_900100</name>
</gene>
<feature type="domain" description="DUF7730" evidence="1">
    <location>
        <begin position="59"/>
        <end position="182"/>
    </location>
</feature>
<organism evidence="2 3">
    <name type="scientific">Mycena albidolilacea</name>
    <dbReference type="NCBI Taxonomy" id="1033008"/>
    <lineage>
        <taxon>Eukaryota</taxon>
        <taxon>Fungi</taxon>
        <taxon>Dikarya</taxon>
        <taxon>Basidiomycota</taxon>
        <taxon>Agaricomycotina</taxon>
        <taxon>Agaricomycetes</taxon>
        <taxon>Agaricomycetidae</taxon>
        <taxon>Agaricales</taxon>
        <taxon>Marasmiineae</taxon>
        <taxon>Mycenaceae</taxon>
        <taxon>Mycena</taxon>
    </lineage>
</organism>
<comment type="caution">
    <text evidence="2">The sequence shown here is derived from an EMBL/GenBank/DDBJ whole genome shotgun (WGS) entry which is preliminary data.</text>
</comment>
<dbReference type="EMBL" id="JARIHO010000085">
    <property type="protein sequence ID" value="KAJ7308521.1"/>
    <property type="molecule type" value="Genomic_DNA"/>
</dbReference>
<dbReference type="Pfam" id="PF24864">
    <property type="entry name" value="DUF7730"/>
    <property type="match status" value="1"/>
</dbReference>
<dbReference type="Proteomes" id="UP001218218">
    <property type="component" value="Unassembled WGS sequence"/>
</dbReference>
<dbReference type="AlphaFoldDB" id="A0AAD6Z527"/>
<proteinExistence type="predicted"/>
<reference evidence="2" key="1">
    <citation type="submission" date="2023-03" db="EMBL/GenBank/DDBJ databases">
        <title>Massive genome expansion in bonnet fungi (Mycena s.s.) driven by repeated elements and novel gene families across ecological guilds.</title>
        <authorList>
            <consortium name="Lawrence Berkeley National Laboratory"/>
            <person name="Harder C.B."/>
            <person name="Miyauchi S."/>
            <person name="Viragh M."/>
            <person name="Kuo A."/>
            <person name="Thoen E."/>
            <person name="Andreopoulos B."/>
            <person name="Lu D."/>
            <person name="Skrede I."/>
            <person name="Drula E."/>
            <person name="Henrissat B."/>
            <person name="Morin E."/>
            <person name="Kohler A."/>
            <person name="Barry K."/>
            <person name="LaButti K."/>
            <person name="Morin E."/>
            <person name="Salamov A."/>
            <person name="Lipzen A."/>
            <person name="Mereny Z."/>
            <person name="Hegedus B."/>
            <person name="Baldrian P."/>
            <person name="Stursova M."/>
            <person name="Weitz H."/>
            <person name="Taylor A."/>
            <person name="Grigoriev I.V."/>
            <person name="Nagy L.G."/>
            <person name="Martin F."/>
            <person name="Kauserud H."/>
        </authorList>
    </citation>
    <scope>NUCLEOTIDE SEQUENCE</scope>
    <source>
        <strain evidence="2">CBHHK002</strain>
    </source>
</reference>
<protein>
    <recommendedName>
        <fullName evidence="1">DUF7730 domain-containing protein</fullName>
    </recommendedName>
</protein>
<dbReference type="InterPro" id="IPR056632">
    <property type="entry name" value="DUF7730"/>
</dbReference>
<keyword evidence="3" id="KW-1185">Reference proteome</keyword>
<evidence type="ECO:0000313" key="3">
    <source>
        <dbReference type="Proteomes" id="UP001218218"/>
    </source>
</evidence>
<accession>A0AAD6Z527</accession>
<name>A0AAD6Z527_9AGAR</name>